<comment type="caution">
    <text evidence="1">The sequence shown here is derived from an EMBL/GenBank/DDBJ whole genome shotgun (WGS) entry which is preliminary data.</text>
</comment>
<proteinExistence type="predicted"/>
<dbReference type="Proteomes" id="UP001162992">
    <property type="component" value="Chromosome 3"/>
</dbReference>
<evidence type="ECO:0000313" key="2">
    <source>
        <dbReference type="Proteomes" id="UP001162992"/>
    </source>
</evidence>
<evidence type="ECO:0000313" key="1">
    <source>
        <dbReference type="EMBL" id="KAJ7561419.1"/>
    </source>
</evidence>
<gene>
    <name evidence="1" type="ORF">O6H91_03G028100</name>
</gene>
<sequence>MEMGSGVDALDVLSAAWFNLRLSIKCRSRFPTWDAILLTAASPEQAELYQWQLEKAKQRERIAEDTIVLAVPDPEGRRIGSGGATLNALRQLAIHVSNIQSQPQSSLGSTTQLESERPPCDTWCLIGMRVLLVHAGGDSKRLPWANPIGKAFLPLPFLANEDPDAPVPLLFDHILAISSRAVQHFADKGGLFIMTGDVLPCFDASELLVPEDGACVVTVPAPLAVASNHGVIVSHPGATKDLSNFDSSSNQPDFGLVRDLLQKPNKELLFAKGAVGPGSTALLDTGIFAINGEAWKKLVGLSIANPNPVDELLALKTEVSLYEELAGAWVPAQHEKVKLCPLGTALITSLGSQRLYYYCARDLEFLHFGTSGEVLEHLGKDHAGRVGRRHHTCVMGVVIDDLAPSAVIVSSIIHEGVTVGKRSFVFDCTLESGAKVGSECILMGIHWQNKIHEEDDEHKMNDSKYLNLPDRHCMWEVPLRATEDRVILCCGIGDNPKAHIEQGGTFCGKPWSEFFTFHDIKKQEIWPQTTSLPENLWFAKLFPISPAGKGSDLAMWMMGFDSRNDERLLKKWRQSVRISLADLHSCIDFGTLYHNSARHRAGLAAGFAEDSLKSGSMGRNLAKLFQDILHEDIPEAQSLKSFLKMWSGYKVDAPRVPASRVFQVYGDLYRACGDHLLAVANEQKAWQAVATETAAAIGQQFSESEVKWFDFQHTSNLALEIFSRTAVVRLPVRVDIVGGWSDTPPWSLECIGRVLNMAVLLEGSAPIGAEVHVTSTLGVTVSDDLGNSCFVEDPRALVGPFLEEDPFRLVKAALAVTGYNQFSGQSAWGLEIRTWANTPRGSGLGSSSILAAAVVKALLQVKDSDSSDSNVVRLVLVLEQLMGTGGGWQDQVGGIYNGIKCTTSFPGPPLTLEVQPIHIQPQLQRELEQRMLLVFTGQVRLARTVLQRVVQRYLQRDAVLITTVRRLAELAKSCHEVLIAGNLDHIGKVMLEAWHLHQELDPHCSNSFVDQLFQKVSQFSSGFKLVGAGGGGFALVLAKDVKSADHIKDILIMFGEAIQVYNWSLCLS</sequence>
<dbReference type="EMBL" id="CM055094">
    <property type="protein sequence ID" value="KAJ7561419.1"/>
    <property type="molecule type" value="Genomic_DNA"/>
</dbReference>
<name>A0ACC2E4G5_DIPCM</name>
<protein>
    <submittedName>
        <fullName evidence="1">Uncharacterized protein</fullName>
    </submittedName>
</protein>
<keyword evidence="2" id="KW-1185">Reference proteome</keyword>
<organism evidence="1 2">
    <name type="scientific">Diphasiastrum complanatum</name>
    <name type="common">Issler's clubmoss</name>
    <name type="synonym">Lycopodium complanatum</name>
    <dbReference type="NCBI Taxonomy" id="34168"/>
    <lineage>
        <taxon>Eukaryota</taxon>
        <taxon>Viridiplantae</taxon>
        <taxon>Streptophyta</taxon>
        <taxon>Embryophyta</taxon>
        <taxon>Tracheophyta</taxon>
        <taxon>Lycopodiopsida</taxon>
        <taxon>Lycopodiales</taxon>
        <taxon>Lycopodiaceae</taxon>
        <taxon>Lycopodioideae</taxon>
        <taxon>Diphasiastrum</taxon>
    </lineage>
</organism>
<reference evidence="2" key="1">
    <citation type="journal article" date="2024" name="Proc. Natl. Acad. Sci. U.S.A.">
        <title>Extraordinary preservation of gene collinearity over three hundred million years revealed in homosporous lycophytes.</title>
        <authorList>
            <person name="Li C."/>
            <person name="Wickell D."/>
            <person name="Kuo L.Y."/>
            <person name="Chen X."/>
            <person name="Nie B."/>
            <person name="Liao X."/>
            <person name="Peng D."/>
            <person name="Ji J."/>
            <person name="Jenkins J."/>
            <person name="Williams M."/>
            <person name="Shu S."/>
            <person name="Plott C."/>
            <person name="Barry K."/>
            <person name="Rajasekar S."/>
            <person name="Grimwood J."/>
            <person name="Han X."/>
            <person name="Sun S."/>
            <person name="Hou Z."/>
            <person name="He W."/>
            <person name="Dai G."/>
            <person name="Sun C."/>
            <person name="Schmutz J."/>
            <person name="Leebens-Mack J.H."/>
            <person name="Li F.W."/>
            <person name="Wang L."/>
        </authorList>
    </citation>
    <scope>NUCLEOTIDE SEQUENCE [LARGE SCALE GENOMIC DNA]</scope>
    <source>
        <strain evidence="2">cv. PW_Plant_1</strain>
    </source>
</reference>
<accession>A0ACC2E4G5</accession>